<evidence type="ECO:0000313" key="3">
    <source>
        <dbReference type="Proteomes" id="UP001344447"/>
    </source>
</evidence>
<dbReference type="Proteomes" id="UP001344447">
    <property type="component" value="Unassembled WGS sequence"/>
</dbReference>
<gene>
    <name evidence="2" type="ORF">RB653_005109</name>
</gene>
<protein>
    <recommendedName>
        <fullName evidence="1">RNA ligase domain-containing protein</fullName>
    </recommendedName>
</protein>
<evidence type="ECO:0000259" key="1">
    <source>
        <dbReference type="Pfam" id="PF09414"/>
    </source>
</evidence>
<comment type="caution">
    <text evidence="2">The sequence shown here is derived from an EMBL/GenBank/DDBJ whole genome shotgun (WGS) entry which is preliminary data.</text>
</comment>
<organism evidence="2 3">
    <name type="scientific">Dictyostelium firmibasis</name>
    <dbReference type="NCBI Taxonomy" id="79012"/>
    <lineage>
        <taxon>Eukaryota</taxon>
        <taxon>Amoebozoa</taxon>
        <taxon>Evosea</taxon>
        <taxon>Eumycetozoa</taxon>
        <taxon>Dictyostelia</taxon>
        <taxon>Dictyosteliales</taxon>
        <taxon>Dictyosteliaceae</taxon>
        <taxon>Dictyostelium</taxon>
    </lineage>
</organism>
<accession>A0AAN7UAW6</accession>
<dbReference type="InterPro" id="IPR021122">
    <property type="entry name" value="RNA_ligase_dom_REL/Rnl2"/>
</dbReference>
<proteinExistence type="predicted"/>
<reference evidence="2 3" key="1">
    <citation type="submission" date="2023-11" db="EMBL/GenBank/DDBJ databases">
        <title>Dfirmibasis_genome.</title>
        <authorList>
            <person name="Edelbroek B."/>
            <person name="Kjellin J."/>
            <person name="Jerlstrom-Hultqvist J."/>
            <person name="Soderbom F."/>
        </authorList>
    </citation>
    <scope>NUCLEOTIDE SEQUENCE [LARGE SCALE GENOMIC DNA]</scope>
    <source>
        <strain evidence="2 3">TNS-C-14</strain>
    </source>
</reference>
<sequence>MENIETTLKSVEITSSTITTNKENQEIVIVVEEKKEIIIDEKDIEDGRDLDNESGRSLAYFEKILKLEPIVGADVIEIATVLGWRVIVKKGLYKVGDPVVYCEIDSILPPWQYFIDDKMDSRGFKIKTIKLRGEISQGYCIPIKELINHPHKKIKPIYNQEKLDEIIHLLDEESNEKISIEMGRNLTDFIGIKKITEYIQIPRNVNGSNRKAYTFPSFIKKTDQTRIQSVPHYFNVHEELEWEVTEKLEGSSITVFKKGDKTGICSRNFQIEDIEGSDISQAVIEDLDLINRLLTTDLNIALQGEILGPKIQGNIYQLRKNYYKIFDIFLIDSQRYATHDERVEILNTLKLKPSDHMAPIISKNFSLKGKTLSDILEMANGFSMLKESKPKVQREGLVFKSTSTIGSANQSVISFKAISNQYLLKKK</sequence>
<dbReference type="Pfam" id="PF09414">
    <property type="entry name" value="RNA_ligase"/>
    <property type="match status" value="1"/>
</dbReference>
<dbReference type="AlphaFoldDB" id="A0AAN7UAW6"/>
<dbReference type="EMBL" id="JAVFKY010000001">
    <property type="protein sequence ID" value="KAK5583513.1"/>
    <property type="molecule type" value="Genomic_DNA"/>
</dbReference>
<keyword evidence="3" id="KW-1185">Reference proteome</keyword>
<dbReference type="Pfam" id="PF21189">
    <property type="entry name" value="PHA02142"/>
    <property type="match status" value="1"/>
</dbReference>
<name>A0AAN7UAW6_9MYCE</name>
<evidence type="ECO:0000313" key="2">
    <source>
        <dbReference type="EMBL" id="KAK5583513.1"/>
    </source>
</evidence>
<feature type="domain" description="RNA ligase" evidence="1">
    <location>
        <begin position="241"/>
        <end position="418"/>
    </location>
</feature>
<dbReference type="SUPFAM" id="SSF56091">
    <property type="entry name" value="DNA ligase/mRNA capping enzyme, catalytic domain"/>
    <property type="match status" value="1"/>
</dbReference>
<dbReference type="Gene3D" id="3.30.470.30">
    <property type="entry name" value="DNA ligase/mRNA capping enzyme"/>
    <property type="match status" value="1"/>
</dbReference>